<evidence type="ECO:0000313" key="2">
    <source>
        <dbReference type="EnsemblPlants" id="TuG1812G0700004498.01.T01.cds429302"/>
    </source>
</evidence>
<reference evidence="2" key="2">
    <citation type="submission" date="2018-03" db="EMBL/GenBank/DDBJ databases">
        <title>The Triticum urartu genome reveals the dynamic nature of wheat genome evolution.</title>
        <authorList>
            <person name="Ling H."/>
            <person name="Ma B."/>
            <person name="Shi X."/>
            <person name="Liu H."/>
            <person name="Dong L."/>
            <person name="Sun H."/>
            <person name="Cao Y."/>
            <person name="Gao Q."/>
            <person name="Zheng S."/>
            <person name="Li Y."/>
            <person name="Yu Y."/>
            <person name="Du H."/>
            <person name="Qi M."/>
            <person name="Li Y."/>
            <person name="Yu H."/>
            <person name="Cui Y."/>
            <person name="Wang N."/>
            <person name="Chen C."/>
            <person name="Wu H."/>
            <person name="Zhao Y."/>
            <person name="Zhang J."/>
            <person name="Li Y."/>
            <person name="Zhou W."/>
            <person name="Zhang B."/>
            <person name="Hu W."/>
            <person name="Eijk M."/>
            <person name="Tang J."/>
            <person name="Witsenboer H."/>
            <person name="Zhao S."/>
            <person name="Li Z."/>
            <person name="Zhang A."/>
            <person name="Wang D."/>
            <person name="Liang C."/>
        </authorList>
    </citation>
    <scope>NUCLEOTIDE SEQUENCE [LARGE SCALE GENOMIC DNA]</scope>
    <source>
        <strain evidence="2">cv. G1812</strain>
    </source>
</reference>
<dbReference type="Proteomes" id="UP000015106">
    <property type="component" value="Chromosome 7"/>
</dbReference>
<evidence type="ECO:0000313" key="3">
    <source>
        <dbReference type="Proteomes" id="UP000015106"/>
    </source>
</evidence>
<dbReference type="EnsemblPlants" id="TuG1812G0700004498.01.T01">
    <property type="protein sequence ID" value="TuG1812G0700004498.01.T01.cds429302"/>
    <property type="gene ID" value="TuG1812G0700004498.01"/>
</dbReference>
<sequence>VVPGEGERRDAEVVSDVDGERHVAISDNTCHRCIGDRKKQQDQGTYTALPVSHMDSMSYKKLRGWSSGSPSGRESKRRTGGGTWPRRRRLCSVWRKVTWTPASTRAVAKWSMGLMCPCRGQGNTRTCTSV</sequence>
<organism evidence="2 3">
    <name type="scientific">Triticum urartu</name>
    <name type="common">Red wild einkorn</name>
    <name type="synonym">Crithodium urartu</name>
    <dbReference type="NCBI Taxonomy" id="4572"/>
    <lineage>
        <taxon>Eukaryota</taxon>
        <taxon>Viridiplantae</taxon>
        <taxon>Streptophyta</taxon>
        <taxon>Embryophyta</taxon>
        <taxon>Tracheophyta</taxon>
        <taxon>Spermatophyta</taxon>
        <taxon>Magnoliopsida</taxon>
        <taxon>Liliopsida</taxon>
        <taxon>Poales</taxon>
        <taxon>Poaceae</taxon>
        <taxon>BOP clade</taxon>
        <taxon>Pooideae</taxon>
        <taxon>Triticodae</taxon>
        <taxon>Triticeae</taxon>
        <taxon>Triticinae</taxon>
        <taxon>Triticum</taxon>
    </lineage>
</organism>
<keyword evidence="3" id="KW-1185">Reference proteome</keyword>
<reference evidence="2" key="3">
    <citation type="submission" date="2022-06" db="UniProtKB">
        <authorList>
            <consortium name="EnsemblPlants"/>
        </authorList>
    </citation>
    <scope>IDENTIFICATION</scope>
</reference>
<proteinExistence type="predicted"/>
<reference evidence="3" key="1">
    <citation type="journal article" date="2013" name="Nature">
        <title>Draft genome of the wheat A-genome progenitor Triticum urartu.</title>
        <authorList>
            <person name="Ling H.Q."/>
            <person name="Zhao S."/>
            <person name="Liu D."/>
            <person name="Wang J."/>
            <person name="Sun H."/>
            <person name="Zhang C."/>
            <person name="Fan H."/>
            <person name="Li D."/>
            <person name="Dong L."/>
            <person name="Tao Y."/>
            <person name="Gao C."/>
            <person name="Wu H."/>
            <person name="Li Y."/>
            <person name="Cui Y."/>
            <person name="Guo X."/>
            <person name="Zheng S."/>
            <person name="Wang B."/>
            <person name="Yu K."/>
            <person name="Liang Q."/>
            <person name="Yang W."/>
            <person name="Lou X."/>
            <person name="Chen J."/>
            <person name="Feng M."/>
            <person name="Jian J."/>
            <person name="Zhang X."/>
            <person name="Luo G."/>
            <person name="Jiang Y."/>
            <person name="Liu J."/>
            <person name="Wang Z."/>
            <person name="Sha Y."/>
            <person name="Zhang B."/>
            <person name="Wu H."/>
            <person name="Tang D."/>
            <person name="Shen Q."/>
            <person name="Xue P."/>
            <person name="Zou S."/>
            <person name="Wang X."/>
            <person name="Liu X."/>
            <person name="Wang F."/>
            <person name="Yang Y."/>
            <person name="An X."/>
            <person name="Dong Z."/>
            <person name="Zhang K."/>
            <person name="Zhang X."/>
            <person name="Luo M.C."/>
            <person name="Dvorak J."/>
            <person name="Tong Y."/>
            <person name="Wang J."/>
            <person name="Yang H."/>
            <person name="Li Z."/>
            <person name="Wang D."/>
            <person name="Zhang A."/>
            <person name="Wang J."/>
        </authorList>
    </citation>
    <scope>NUCLEOTIDE SEQUENCE</scope>
    <source>
        <strain evidence="3">cv. G1812</strain>
    </source>
</reference>
<dbReference type="AlphaFoldDB" id="A0A8R7V7S8"/>
<feature type="region of interest" description="Disordered" evidence="1">
    <location>
        <begin position="61"/>
        <end position="84"/>
    </location>
</feature>
<accession>A0A8R7V7S8</accession>
<name>A0A8R7V7S8_TRIUA</name>
<evidence type="ECO:0000256" key="1">
    <source>
        <dbReference type="SAM" id="MobiDB-lite"/>
    </source>
</evidence>
<feature type="compositionally biased region" description="Basic residues" evidence="1">
    <location>
        <begin position="75"/>
        <end position="84"/>
    </location>
</feature>
<dbReference type="Gramene" id="TuG1812G0700004498.01.T01">
    <property type="protein sequence ID" value="TuG1812G0700004498.01.T01.cds429302"/>
    <property type="gene ID" value="TuG1812G0700004498.01"/>
</dbReference>
<protein>
    <submittedName>
        <fullName evidence="2">Uncharacterized protein</fullName>
    </submittedName>
</protein>